<proteinExistence type="predicted"/>
<reference evidence="5" key="1">
    <citation type="journal article" date="2014" name="Genome Announc.">
        <title>Draft genome sequences of the altered schaedler flora, a defined bacterial community from gnotobiotic mice.</title>
        <authorList>
            <person name="Wannemuehler M.J."/>
            <person name="Overstreet A.M."/>
            <person name="Ward D.V."/>
            <person name="Phillips G.J."/>
        </authorList>
    </citation>
    <scope>NUCLEOTIDE SEQUENCE</scope>
    <source>
        <strain evidence="5">ASF457</strain>
    </source>
</reference>
<gene>
    <name evidence="5" type="primary">ecfT_2</name>
    <name evidence="5" type="ORF">N508_001266</name>
</gene>
<dbReference type="InterPro" id="IPR003339">
    <property type="entry name" value="ABC/ECF_trnsptr_transmembrane"/>
</dbReference>
<dbReference type="CDD" id="cd16914">
    <property type="entry name" value="EcfT"/>
    <property type="match status" value="1"/>
</dbReference>
<protein>
    <submittedName>
        <fullName evidence="5">Energy-coupling factor transporter transmembrane protein EcfT</fullName>
    </submittedName>
</protein>
<reference evidence="5" key="2">
    <citation type="submission" date="2022-05" db="EMBL/GenBank/DDBJ databases">
        <authorList>
            <person name="Proctor A.L."/>
            <person name="Phillips G.J."/>
            <person name="Wannemuehler M.J."/>
        </authorList>
    </citation>
    <scope>NUCLEOTIDE SEQUENCE</scope>
    <source>
        <strain evidence="5">ASF457</strain>
    </source>
</reference>
<dbReference type="Proteomes" id="UP000017429">
    <property type="component" value="Chromosome"/>
</dbReference>
<dbReference type="Pfam" id="PF02361">
    <property type="entry name" value="CbiQ"/>
    <property type="match status" value="1"/>
</dbReference>
<name>V2Q0L4_9BACT</name>
<dbReference type="eggNOG" id="COG0619">
    <property type="taxonomic scope" value="Bacteria"/>
</dbReference>
<evidence type="ECO:0000313" key="5">
    <source>
        <dbReference type="EMBL" id="USF24184.1"/>
    </source>
</evidence>
<evidence type="ECO:0000256" key="2">
    <source>
        <dbReference type="ARBA" id="ARBA00022692"/>
    </source>
</evidence>
<dbReference type="EMBL" id="CP097562">
    <property type="protein sequence ID" value="USF24184.1"/>
    <property type="molecule type" value="Genomic_DNA"/>
</dbReference>
<dbReference type="OrthoDB" id="3186578at2"/>
<dbReference type="PANTHER" id="PTHR33514">
    <property type="entry name" value="PROTEIN ABCI12, CHLOROPLASTIC"/>
    <property type="match status" value="1"/>
</dbReference>
<organism evidence="5 6">
    <name type="scientific">Mucispirillum schaedleri ASF457</name>
    <dbReference type="NCBI Taxonomy" id="1379858"/>
    <lineage>
        <taxon>Bacteria</taxon>
        <taxon>Pseudomonadati</taxon>
        <taxon>Deferribacterota</taxon>
        <taxon>Deferribacteres</taxon>
        <taxon>Deferribacterales</taxon>
        <taxon>Mucispirillaceae</taxon>
        <taxon>Mucispirillum</taxon>
    </lineage>
</organism>
<keyword evidence="6" id="KW-1185">Reference proteome</keyword>
<comment type="subcellular location">
    <subcellularLocation>
        <location evidence="1">Membrane</location>
        <topology evidence="1">Multi-pass membrane protein</topology>
    </subcellularLocation>
</comment>
<dbReference type="KEGG" id="msch:N508_001266"/>
<evidence type="ECO:0000256" key="1">
    <source>
        <dbReference type="ARBA" id="ARBA00004141"/>
    </source>
</evidence>
<dbReference type="AlphaFoldDB" id="V2Q0L4"/>
<evidence type="ECO:0000313" key="6">
    <source>
        <dbReference type="Proteomes" id="UP000017429"/>
    </source>
</evidence>
<evidence type="ECO:0000256" key="4">
    <source>
        <dbReference type="ARBA" id="ARBA00023136"/>
    </source>
</evidence>
<sequence length="270" mass="31661">MCFFIIMNKIYFGKYIELEKPSLIHLLNPLNKLIIISISAALIFYFGRNIYSYAFMSFMWFILIFLSGRIFRQAFSAIKSFKMLYIFIFVTMLFFGENGSFSIYFTKEAMYNALLSTYQFVLIVAYSCMLTLTTSPSEIAKTLYIFIKPFKIFKVNVENTGLSMLIAVRFIPLIFEEASKIITAQKLRGLWIDNKSFKYKIKFIFNMDSFIIPLFVRVFHYAEQLSITALYRNNIDNVLKFDKMNTRDVCFLACFIIFTGAFYAAAEYLL</sequence>
<accession>V2Q0L4</accession>
<evidence type="ECO:0000256" key="3">
    <source>
        <dbReference type="ARBA" id="ARBA00022989"/>
    </source>
</evidence>
<keyword evidence="3" id="KW-1133">Transmembrane helix</keyword>
<reference evidence="5" key="3">
    <citation type="submission" date="2022-06" db="EMBL/GenBank/DDBJ databases">
        <title>Resources to Facilitate Use of the Altered Schaedler Flora (ASF) Mouse Model to Study Microbiome Function.</title>
        <authorList>
            <person name="Proctor A."/>
            <person name="Parvinroo S."/>
            <person name="Richie T."/>
            <person name="Jia X."/>
            <person name="Lee S.T.M."/>
            <person name="Karp P.D."/>
            <person name="Paley S."/>
            <person name="Kostic A.D."/>
            <person name="Pierre J.F."/>
            <person name="Wannemuehler M.J."/>
            <person name="Phillips G.J."/>
        </authorList>
    </citation>
    <scope>NUCLEOTIDE SEQUENCE</scope>
    <source>
        <strain evidence="5">ASF457</strain>
    </source>
</reference>
<dbReference type="PANTHER" id="PTHR33514:SF13">
    <property type="entry name" value="PROTEIN ABCI12, CHLOROPLASTIC"/>
    <property type="match status" value="1"/>
</dbReference>
<dbReference type="GO" id="GO:0005886">
    <property type="term" value="C:plasma membrane"/>
    <property type="evidence" value="ECO:0007669"/>
    <property type="project" value="TreeGrafter"/>
</dbReference>
<keyword evidence="4" id="KW-0472">Membrane</keyword>
<keyword evidence="2 5" id="KW-0812">Transmembrane</keyword>